<gene>
    <name evidence="11" type="primary">aroK</name>
    <name evidence="13" type="ORF">AB0K95_19450</name>
</gene>
<keyword evidence="8 11" id="KW-0067">ATP-binding</keyword>
<feature type="binding site" evidence="11">
    <location>
        <position position="17"/>
    </location>
    <ligand>
        <name>Mg(2+)</name>
        <dbReference type="ChEBI" id="CHEBI:18420"/>
    </ligand>
</feature>
<comment type="caution">
    <text evidence="13">The sequence shown here is derived from an EMBL/GenBank/DDBJ whole genome shotgun (WGS) entry which is preliminary data.</text>
</comment>
<keyword evidence="11" id="KW-0479">Metal-binding</keyword>
<comment type="function">
    <text evidence="11">Catalyzes the specific phosphorylation of the 3-hydroxyl group of shikimic acid using ATP as a cosubstrate.</text>
</comment>
<dbReference type="InterPro" id="IPR027417">
    <property type="entry name" value="P-loop_NTPase"/>
</dbReference>
<dbReference type="RefSeq" id="WP_364023432.1">
    <property type="nucleotide sequence ID" value="NZ_JBFATD010000019.1"/>
</dbReference>
<evidence type="ECO:0000256" key="4">
    <source>
        <dbReference type="ARBA" id="ARBA00022605"/>
    </source>
</evidence>
<dbReference type="PANTHER" id="PTHR21087">
    <property type="entry name" value="SHIKIMATE KINASE"/>
    <property type="match status" value="1"/>
</dbReference>
<feature type="binding site" evidence="11">
    <location>
        <position position="81"/>
    </location>
    <ligand>
        <name>substrate</name>
    </ligand>
</feature>
<feature type="binding site" evidence="11">
    <location>
        <position position="120"/>
    </location>
    <ligand>
        <name>ATP</name>
        <dbReference type="ChEBI" id="CHEBI:30616"/>
    </ligand>
</feature>
<evidence type="ECO:0000256" key="6">
    <source>
        <dbReference type="ARBA" id="ARBA00022741"/>
    </source>
</evidence>
<dbReference type="InterPro" id="IPR023000">
    <property type="entry name" value="Shikimate_kinase_CS"/>
</dbReference>
<keyword evidence="11" id="KW-0963">Cytoplasm</keyword>
<keyword evidence="11" id="KW-0460">Magnesium</keyword>
<dbReference type="EMBL" id="JBFATE010000008">
    <property type="protein sequence ID" value="MEV5247418.1"/>
    <property type="molecule type" value="Genomic_DNA"/>
</dbReference>
<comment type="subcellular location">
    <subcellularLocation>
        <location evidence="11">Cytoplasm</location>
    </subcellularLocation>
</comment>
<keyword evidence="5 11" id="KW-0808">Transferase</keyword>
<dbReference type="GO" id="GO:0004765">
    <property type="term" value="F:shikimate kinase activity"/>
    <property type="evidence" value="ECO:0007669"/>
    <property type="project" value="UniProtKB-EC"/>
</dbReference>
<evidence type="ECO:0000256" key="5">
    <source>
        <dbReference type="ARBA" id="ARBA00022679"/>
    </source>
</evidence>
<keyword evidence="14" id="KW-1185">Reference proteome</keyword>
<sequence>MSGPLVVLVGPTGVGRSTVGRLPAERLGVSYRDTDDDIVAERGRTIAEIFADEGEAAFRAIEARAVARALAGHDGVLALGGGAVLDPRTRALLSGRPVVFLDADADAGEAVRRIGRTPGRPLPAGDPHRRWRAPAGARRPLRTEVARAVVDTSGRSPVGVVEAVPAAPAPRGVRS</sequence>
<dbReference type="Gene3D" id="3.40.50.300">
    <property type="entry name" value="P-loop containing nucleotide triphosphate hydrolases"/>
    <property type="match status" value="1"/>
</dbReference>
<evidence type="ECO:0000256" key="10">
    <source>
        <dbReference type="ARBA" id="ARBA00048567"/>
    </source>
</evidence>
<comment type="subunit">
    <text evidence="11">Monomer.</text>
</comment>
<protein>
    <recommendedName>
        <fullName evidence="3 11">Shikimate kinase</fullName>
        <shortName evidence="11">SK</shortName>
        <ecNumber evidence="3 11">2.7.1.71</ecNumber>
    </recommendedName>
</protein>
<evidence type="ECO:0000256" key="7">
    <source>
        <dbReference type="ARBA" id="ARBA00022777"/>
    </source>
</evidence>
<evidence type="ECO:0000256" key="11">
    <source>
        <dbReference type="HAMAP-Rule" id="MF_00109"/>
    </source>
</evidence>
<comment type="pathway">
    <text evidence="1 11">Metabolic intermediate biosynthesis; chorismate biosynthesis; chorismate from D-erythrose 4-phosphate and phosphoenolpyruvate: step 5/7.</text>
</comment>
<dbReference type="PRINTS" id="PR01100">
    <property type="entry name" value="SHIKIMTKNASE"/>
</dbReference>
<dbReference type="SUPFAM" id="SSF52540">
    <property type="entry name" value="P-loop containing nucleoside triphosphate hydrolases"/>
    <property type="match status" value="1"/>
</dbReference>
<keyword evidence="4 11" id="KW-0028">Amino-acid biosynthesis</keyword>
<dbReference type="EC" id="2.7.1.71" evidence="3 11"/>
<dbReference type="HAMAP" id="MF_00109">
    <property type="entry name" value="Shikimate_kinase"/>
    <property type="match status" value="1"/>
</dbReference>
<feature type="binding site" evidence="11">
    <location>
        <position position="59"/>
    </location>
    <ligand>
        <name>substrate</name>
    </ligand>
</feature>
<dbReference type="Proteomes" id="UP001552527">
    <property type="component" value="Unassembled WGS sequence"/>
</dbReference>
<reference evidence="13 14" key="1">
    <citation type="submission" date="2024-06" db="EMBL/GenBank/DDBJ databases">
        <title>The Natural Products Discovery Center: Release of the First 8490 Sequenced Strains for Exploring Actinobacteria Biosynthetic Diversity.</title>
        <authorList>
            <person name="Kalkreuter E."/>
            <person name="Kautsar S.A."/>
            <person name="Yang D."/>
            <person name="Bader C.D."/>
            <person name="Teijaro C.N."/>
            <person name="Fluegel L."/>
            <person name="Davis C.M."/>
            <person name="Simpson J.R."/>
            <person name="Lauterbach L."/>
            <person name="Steele A.D."/>
            <person name="Gui C."/>
            <person name="Meng S."/>
            <person name="Li G."/>
            <person name="Viehrig K."/>
            <person name="Ye F."/>
            <person name="Su P."/>
            <person name="Kiefer A.F."/>
            <person name="Nichols A."/>
            <person name="Cepeda A.J."/>
            <person name="Yan W."/>
            <person name="Fan B."/>
            <person name="Jiang Y."/>
            <person name="Adhikari A."/>
            <person name="Zheng C.-J."/>
            <person name="Schuster L."/>
            <person name="Cowan T.M."/>
            <person name="Smanski M.J."/>
            <person name="Chevrette M.G."/>
            <person name="De Carvalho L.P.S."/>
            <person name="Shen B."/>
        </authorList>
    </citation>
    <scope>NUCLEOTIDE SEQUENCE [LARGE SCALE GENOMIC DNA]</scope>
    <source>
        <strain evidence="13 14">NPDC052768</strain>
    </source>
</reference>
<dbReference type="Pfam" id="PF01202">
    <property type="entry name" value="SKI"/>
    <property type="match status" value="1"/>
</dbReference>
<feature type="region of interest" description="Disordered" evidence="12">
    <location>
        <begin position="117"/>
        <end position="138"/>
    </location>
</feature>
<evidence type="ECO:0000256" key="9">
    <source>
        <dbReference type="ARBA" id="ARBA00023141"/>
    </source>
</evidence>
<keyword evidence="7 11" id="KW-0418">Kinase</keyword>
<dbReference type="InterPro" id="IPR000623">
    <property type="entry name" value="Shikimate_kinase/TSH1"/>
</dbReference>
<feature type="binding site" evidence="11">
    <location>
        <position position="35"/>
    </location>
    <ligand>
        <name>substrate</name>
    </ligand>
</feature>
<comment type="cofactor">
    <cofactor evidence="11">
        <name>Mg(2+)</name>
        <dbReference type="ChEBI" id="CHEBI:18420"/>
    </cofactor>
    <text evidence="11">Binds 1 Mg(2+) ion per subunit.</text>
</comment>
<evidence type="ECO:0000256" key="8">
    <source>
        <dbReference type="ARBA" id="ARBA00022840"/>
    </source>
</evidence>
<comment type="similarity">
    <text evidence="2 11">Belongs to the shikimate kinase family.</text>
</comment>
<accession>A0ABV3JH21</accession>
<evidence type="ECO:0000313" key="14">
    <source>
        <dbReference type="Proteomes" id="UP001552527"/>
    </source>
</evidence>
<keyword evidence="6 11" id="KW-0547">Nucleotide-binding</keyword>
<name>A0ABV3JH21_9ACTN</name>
<comment type="catalytic activity">
    <reaction evidence="10 11">
        <text>shikimate + ATP = 3-phosphoshikimate + ADP + H(+)</text>
        <dbReference type="Rhea" id="RHEA:13121"/>
        <dbReference type="ChEBI" id="CHEBI:15378"/>
        <dbReference type="ChEBI" id="CHEBI:30616"/>
        <dbReference type="ChEBI" id="CHEBI:36208"/>
        <dbReference type="ChEBI" id="CHEBI:145989"/>
        <dbReference type="ChEBI" id="CHEBI:456216"/>
        <dbReference type="EC" id="2.7.1.71"/>
    </reaction>
</comment>
<feature type="binding site" evidence="11">
    <location>
        <begin position="13"/>
        <end position="18"/>
    </location>
    <ligand>
        <name>ATP</name>
        <dbReference type="ChEBI" id="CHEBI:30616"/>
    </ligand>
</feature>
<keyword evidence="9 11" id="KW-0057">Aromatic amino acid biosynthesis</keyword>
<feature type="binding site" evidence="11">
    <location>
        <position position="138"/>
    </location>
    <ligand>
        <name>substrate</name>
    </ligand>
</feature>
<evidence type="ECO:0000256" key="12">
    <source>
        <dbReference type="SAM" id="MobiDB-lite"/>
    </source>
</evidence>
<evidence type="ECO:0000256" key="2">
    <source>
        <dbReference type="ARBA" id="ARBA00006997"/>
    </source>
</evidence>
<dbReference type="PANTHER" id="PTHR21087:SF16">
    <property type="entry name" value="SHIKIMATE KINASE 1, CHLOROPLASTIC"/>
    <property type="match status" value="1"/>
</dbReference>
<dbReference type="InterPro" id="IPR031322">
    <property type="entry name" value="Shikimate/glucono_kinase"/>
</dbReference>
<evidence type="ECO:0000256" key="1">
    <source>
        <dbReference type="ARBA" id="ARBA00004842"/>
    </source>
</evidence>
<evidence type="ECO:0000256" key="3">
    <source>
        <dbReference type="ARBA" id="ARBA00012154"/>
    </source>
</evidence>
<dbReference type="CDD" id="cd00464">
    <property type="entry name" value="SK"/>
    <property type="match status" value="1"/>
</dbReference>
<feature type="binding site" evidence="11">
    <location>
        <position position="155"/>
    </location>
    <ligand>
        <name>ATP</name>
        <dbReference type="ChEBI" id="CHEBI:30616"/>
    </ligand>
</feature>
<dbReference type="PROSITE" id="PS01128">
    <property type="entry name" value="SHIKIMATE_KINASE"/>
    <property type="match status" value="1"/>
</dbReference>
<proteinExistence type="inferred from homology"/>
<organism evidence="13 14">
    <name type="scientific">Streptomyces werraensis</name>
    <dbReference type="NCBI Taxonomy" id="68284"/>
    <lineage>
        <taxon>Bacteria</taxon>
        <taxon>Bacillati</taxon>
        <taxon>Actinomycetota</taxon>
        <taxon>Actinomycetes</taxon>
        <taxon>Kitasatosporales</taxon>
        <taxon>Streptomycetaceae</taxon>
        <taxon>Streptomyces</taxon>
    </lineage>
</organism>
<evidence type="ECO:0000313" key="13">
    <source>
        <dbReference type="EMBL" id="MEV5247418.1"/>
    </source>
</evidence>